<organism evidence="6 7">
    <name type="scientific">Paracandidimonas soli</name>
    <dbReference type="NCBI Taxonomy" id="1917182"/>
    <lineage>
        <taxon>Bacteria</taxon>
        <taxon>Pseudomonadati</taxon>
        <taxon>Pseudomonadota</taxon>
        <taxon>Betaproteobacteria</taxon>
        <taxon>Burkholderiales</taxon>
        <taxon>Alcaligenaceae</taxon>
        <taxon>Paracandidimonas</taxon>
    </lineage>
</organism>
<proteinExistence type="inferred from homology"/>
<evidence type="ECO:0000256" key="4">
    <source>
        <dbReference type="ARBA" id="ARBA00023163"/>
    </source>
</evidence>
<dbReference type="Gene3D" id="3.40.190.290">
    <property type="match status" value="1"/>
</dbReference>
<comment type="caution">
    <text evidence="6">The sequence shown here is derived from an EMBL/GenBank/DDBJ whole genome shotgun (WGS) entry which is preliminary data.</text>
</comment>
<dbReference type="Proteomes" id="UP000294692">
    <property type="component" value="Unassembled WGS sequence"/>
</dbReference>
<dbReference type="GO" id="GO:0003700">
    <property type="term" value="F:DNA-binding transcription factor activity"/>
    <property type="evidence" value="ECO:0007669"/>
    <property type="project" value="InterPro"/>
</dbReference>
<evidence type="ECO:0000256" key="3">
    <source>
        <dbReference type="ARBA" id="ARBA00023125"/>
    </source>
</evidence>
<dbReference type="FunFam" id="1.10.10.10:FF:000001">
    <property type="entry name" value="LysR family transcriptional regulator"/>
    <property type="match status" value="1"/>
</dbReference>
<dbReference type="InterPro" id="IPR036388">
    <property type="entry name" value="WH-like_DNA-bd_sf"/>
</dbReference>
<sequence>MRKFDLDDLTIVQAVVAHGGVTRAAQALHRVPSNITTRIKQLEARMGVTLFMRHGRGLAPTEEGRLLAVYAARLLRLADEAESTLQTGRLLGTLRIGSLESTAGTRLPQLLASYNRSNPSVRIELVTGTTGALIGKLARRDIDAAFVSEPFHAPGLAAQAVFEEELVLITAPHVRTLSGMDELEHSTLVAFASGCSYRRLLEQWRSEQGSSALSVMEFSSYPAIVACVAAGTGIAIVPRSVLAGLHAARSVRAHRLPDRLARNRTHLLWHEGQESLALSGLRALLETHCAEKS</sequence>
<dbReference type="PROSITE" id="PS50931">
    <property type="entry name" value="HTH_LYSR"/>
    <property type="match status" value="1"/>
</dbReference>
<dbReference type="RefSeq" id="WP_132477628.1">
    <property type="nucleotide sequence ID" value="NZ_JBHRVM010000001.1"/>
</dbReference>
<evidence type="ECO:0000313" key="7">
    <source>
        <dbReference type="Proteomes" id="UP000294692"/>
    </source>
</evidence>
<evidence type="ECO:0000256" key="1">
    <source>
        <dbReference type="ARBA" id="ARBA00009437"/>
    </source>
</evidence>
<dbReference type="Gene3D" id="1.10.10.10">
    <property type="entry name" value="Winged helix-like DNA-binding domain superfamily/Winged helix DNA-binding domain"/>
    <property type="match status" value="1"/>
</dbReference>
<evidence type="ECO:0000259" key="5">
    <source>
        <dbReference type="PROSITE" id="PS50931"/>
    </source>
</evidence>
<dbReference type="SUPFAM" id="SSF53850">
    <property type="entry name" value="Periplasmic binding protein-like II"/>
    <property type="match status" value="1"/>
</dbReference>
<evidence type="ECO:0000256" key="2">
    <source>
        <dbReference type="ARBA" id="ARBA00023015"/>
    </source>
</evidence>
<dbReference type="PANTHER" id="PTHR30126">
    <property type="entry name" value="HTH-TYPE TRANSCRIPTIONAL REGULATOR"/>
    <property type="match status" value="1"/>
</dbReference>
<comment type="similarity">
    <text evidence="1">Belongs to the LysR transcriptional regulatory family.</text>
</comment>
<dbReference type="AlphaFoldDB" id="A0A4V2VQR2"/>
<accession>A0A4V2VQR2</accession>
<dbReference type="GO" id="GO:0000976">
    <property type="term" value="F:transcription cis-regulatory region binding"/>
    <property type="evidence" value="ECO:0007669"/>
    <property type="project" value="TreeGrafter"/>
</dbReference>
<dbReference type="Pfam" id="PF00126">
    <property type="entry name" value="HTH_1"/>
    <property type="match status" value="1"/>
</dbReference>
<keyword evidence="7" id="KW-1185">Reference proteome</keyword>
<keyword evidence="3 6" id="KW-0238">DNA-binding</keyword>
<dbReference type="CDD" id="cd08442">
    <property type="entry name" value="PBP2_YofA_SoxR_like"/>
    <property type="match status" value="1"/>
</dbReference>
<evidence type="ECO:0000313" key="6">
    <source>
        <dbReference type="EMBL" id="TCU95179.1"/>
    </source>
</evidence>
<dbReference type="InterPro" id="IPR000847">
    <property type="entry name" value="LysR_HTH_N"/>
</dbReference>
<name>A0A4V2VQR2_9BURK</name>
<dbReference type="PANTHER" id="PTHR30126:SF40">
    <property type="entry name" value="HTH-TYPE TRANSCRIPTIONAL REGULATOR GLTR"/>
    <property type="match status" value="1"/>
</dbReference>
<dbReference type="OrthoDB" id="464481at2"/>
<keyword evidence="4" id="KW-0804">Transcription</keyword>
<dbReference type="EMBL" id="SMBX01000008">
    <property type="protein sequence ID" value="TCU95179.1"/>
    <property type="molecule type" value="Genomic_DNA"/>
</dbReference>
<gene>
    <name evidence="6" type="ORF">EV686_10821</name>
</gene>
<keyword evidence="2" id="KW-0805">Transcription regulation</keyword>
<protein>
    <submittedName>
        <fullName evidence="6">DNA-binding transcriptional LysR family regulator</fullName>
    </submittedName>
</protein>
<dbReference type="InterPro" id="IPR036390">
    <property type="entry name" value="WH_DNA-bd_sf"/>
</dbReference>
<feature type="domain" description="HTH lysR-type" evidence="5">
    <location>
        <begin position="4"/>
        <end position="61"/>
    </location>
</feature>
<reference evidence="6 7" key="1">
    <citation type="submission" date="2019-03" db="EMBL/GenBank/DDBJ databases">
        <title>Genomic Encyclopedia of Type Strains, Phase IV (KMG-IV): sequencing the most valuable type-strain genomes for metagenomic binning, comparative biology and taxonomic classification.</title>
        <authorList>
            <person name="Goeker M."/>
        </authorList>
    </citation>
    <scope>NUCLEOTIDE SEQUENCE [LARGE SCALE GENOMIC DNA]</scope>
    <source>
        <strain evidence="6 7">DSM 100048</strain>
    </source>
</reference>
<dbReference type="Pfam" id="PF03466">
    <property type="entry name" value="LysR_substrate"/>
    <property type="match status" value="1"/>
</dbReference>
<dbReference type="InterPro" id="IPR005119">
    <property type="entry name" value="LysR_subst-bd"/>
</dbReference>
<dbReference type="SUPFAM" id="SSF46785">
    <property type="entry name" value="Winged helix' DNA-binding domain"/>
    <property type="match status" value="1"/>
</dbReference>